<keyword evidence="2" id="KW-0808">Transferase</keyword>
<organism evidence="3 4">
    <name type="scientific">Bacillus thermozeamaize</name>
    <dbReference type="NCBI Taxonomy" id="230954"/>
    <lineage>
        <taxon>Bacteria</taxon>
        <taxon>Bacillati</taxon>
        <taxon>Bacillota</taxon>
        <taxon>Bacilli</taxon>
        <taxon>Bacillales</taxon>
        <taxon>Bacillaceae</taxon>
        <taxon>Bacillus</taxon>
    </lineage>
</organism>
<accession>A0A1Y3PKA0</accession>
<name>A0A1Y3PKA0_9BACI</name>
<dbReference type="AlphaFoldDB" id="A0A1Y3PKA0"/>
<dbReference type="GO" id="GO:0035243">
    <property type="term" value="F:protein-arginine omega-N symmetric methyltransferase activity"/>
    <property type="evidence" value="ECO:0007669"/>
    <property type="project" value="TreeGrafter"/>
</dbReference>
<keyword evidence="1" id="KW-0489">Methyltransferase</keyword>
<protein>
    <recommendedName>
        <fullName evidence="5">SAM-dependent methyltransferase</fullName>
    </recommendedName>
</protein>
<evidence type="ECO:0008006" key="5">
    <source>
        <dbReference type="Google" id="ProtNLM"/>
    </source>
</evidence>
<dbReference type="InterPro" id="IPR003788">
    <property type="entry name" value="NDUFAF7"/>
</dbReference>
<dbReference type="InterPro" id="IPR038375">
    <property type="entry name" value="NDUFAF7_sf"/>
</dbReference>
<evidence type="ECO:0000256" key="1">
    <source>
        <dbReference type="ARBA" id="ARBA00022603"/>
    </source>
</evidence>
<dbReference type="Proteomes" id="UP000196475">
    <property type="component" value="Unassembled WGS sequence"/>
</dbReference>
<evidence type="ECO:0000313" key="4">
    <source>
        <dbReference type="Proteomes" id="UP000196475"/>
    </source>
</evidence>
<dbReference type="PANTHER" id="PTHR12049:SF7">
    <property type="entry name" value="PROTEIN ARGININE METHYLTRANSFERASE NDUFAF7, MITOCHONDRIAL"/>
    <property type="match status" value="1"/>
</dbReference>
<dbReference type="InterPro" id="IPR029063">
    <property type="entry name" value="SAM-dependent_MTases_sf"/>
</dbReference>
<reference evidence="4" key="1">
    <citation type="submission" date="2016-06" db="EMBL/GenBank/DDBJ databases">
        <authorList>
            <person name="Nascimento L."/>
            <person name="Pereira R.V."/>
            <person name="Martins L.F."/>
            <person name="Quaggio R.B."/>
            <person name="Silva A.M."/>
            <person name="Setubal J.C."/>
        </authorList>
    </citation>
    <scope>NUCLEOTIDE SEQUENCE [LARGE SCALE GENOMIC DNA]</scope>
</reference>
<evidence type="ECO:0000256" key="2">
    <source>
        <dbReference type="ARBA" id="ARBA00022679"/>
    </source>
</evidence>
<sequence>MNSFRDWLRQQICASEERWLPFSEWMEASLYHPQWGYYMRPKKKIGKCGDYYTSSSVGTVFGAVLAEGLFGLLESLSAEEWVILELGGGDGRLACQILNAFQRYPSVYRKLTYFLLEKSPFHRQLQFQHLISHKERIVYLDSLEQLQGVTGVILSNEFFDALPVHILERHDGKWEEVGVTWNENTLCFEEERRPCRNQRLLELLEELAIAAEEGGRVELSLAAVEWINQLASVLEKGYLLTVDYGYLADGAASAAMPKGTLRGYRMHQIMTNPYLYPGEQDLTADVNFSLLIEMGKKACLEPLLFESQRKFLLRLGILEELVEGADDPFSAEARKNRAIRQLLLDETGMGERFCVLLQGKNVFVPRVFRGLSRQVSFNI</sequence>
<dbReference type="SUPFAM" id="SSF53335">
    <property type="entry name" value="S-adenosyl-L-methionine-dependent methyltransferases"/>
    <property type="match status" value="1"/>
</dbReference>
<dbReference type="EMBL" id="LZRT01000070">
    <property type="protein sequence ID" value="OUM87773.1"/>
    <property type="molecule type" value="Genomic_DNA"/>
</dbReference>
<proteinExistence type="predicted"/>
<comment type="caution">
    <text evidence="3">The sequence shown here is derived from an EMBL/GenBank/DDBJ whole genome shotgun (WGS) entry which is preliminary data.</text>
</comment>
<gene>
    <name evidence="3" type="ORF">BAA01_13285</name>
</gene>
<dbReference type="Gene3D" id="3.40.50.12710">
    <property type="match status" value="1"/>
</dbReference>
<dbReference type="Pfam" id="PF02636">
    <property type="entry name" value="Methyltransf_28"/>
    <property type="match status" value="1"/>
</dbReference>
<evidence type="ECO:0000313" key="3">
    <source>
        <dbReference type="EMBL" id="OUM87773.1"/>
    </source>
</evidence>
<dbReference type="PANTHER" id="PTHR12049">
    <property type="entry name" value="PROTEIN ARGININE METHYLTRANSFERASE NDUFAF7, MITOCHONDRIAL"/>
    <property type="match status" value="1"/>
</dbReference>
<dbReference type="GO" id="GO:0032259">
    <property type="term" value="P:methylation"/>
    <property type="evidence" value="ECO:0007669"/>
    <property type="project" value="UniProtKB-KW"/>
</dbReference>